<feature type="transmembrane region" description="Helical" evidence="6">
    <location>
        <begin position="323"/>
        <end position="342"/>
    </location>
</feature>
<dbReference type="InterPro" id="IPR002229">
    <property type="entry name" value="RhesusRHD"/>
</dbReference>
<feature type="transmembrane region" description="Helical" evidence="6">
    <location>
        <begin position="127"/>
        <end position="149"/>
    </location>
</feature>
<keyword evidence="3 6" id="KW-0812">Transmembrane</keyword>
<feature type="transmembrane region" description="Helical" evidence="6">
    <location>
        <begin position="284"/>
        <end position="302"/>
    </location>
</feature>
<keyword evidence="4 6" id="KW-1133">Transmembrane helix</keyword>
<dbReference type="GO" id="GO:0008519">
    <property type="term" value="F:ammonium channel activity"/>
    <property type="evidence" value="ECO:0007669"/>
    <property type="project" value="InterPro"/>
</dbReference>
<dbReference type="SUPFAM" id="SSF111352">
    <property type="entry name" value="Ammonium transporter"/>
    <property type="match status" value="1"/>
</dbReference>
<dbReference type="Proteomes" id="UP001154078">
    <property type="component" value="Chromosome 7"/>
</dbReference>
<dbReference type="FunFam" id="1.10.3430.10:FF:000012">
    <property type="entry name" value="Rh type C glycoprotein"/>
    <property type="match status" value="1"/>
</dbReference>
<comment type="subcellular location">
    <subcellularLocation>
        <location evidence="1">Membrane</location>
        <topology evidence="1">Multi-pass membrane protein</topology>
    </subcellularLocation>
</comment>
<keyword evidence="9" id="KW-1185">Reference proteome</keyword>
<dbReference type="EMBL" id="OV121138">
    <property type="protein sequence ID" value="CAH0561176.1"/>
    <property type="molecule type" value="Genomic_DNA"/>
</dbReference>
<feature type="transmembrane region" description="Helical" evidence="6">
    <location>
        <begin position="42"/>
        <end position="60"/>
    </location>
</feature>
<evidence type="ECO:0000256" key="1">
    <source>
        <dbReference type="ARBA" id="ARBA00004141"/>
    </source>
</evidence>
<dbReference type="PRINTS" id="PR00342">
    <property type="entry name" value="RHESUSRHD"/>
</dbReference>
<feature type="transmembrane region" description="Helical" evidence="6">
    <location>
        <begin position="231"/>
        <end position="251"/>
    </location>
</feature>
<sequence length="458" mass="49753">MGREKSKQDVIMLSVVQISLAALFIIFCRYNSHYEIGKYTMFQDVHVMIFVGFGFLMTFLRRYGYSAVGFNFLLGSIIVEWSCVCLGFYNMSDDYKILISIESLYQADIASAAVLISMGAVLGQTSYMQLIIMGIIEIAVYSGNAYLGLQVYKAVDAGGSIFVHTFGAYFGLAVSFVLNKKKTGSVQESNLEESTYTSDLFAMIGTIFLWLYWPSFNAVDLSGDDQHRAVINTYLALASSCVTSFLMSQILTDDHKFDMVHIQNSTLAGGVAVGTCANLMIQPYGALLVGIAAGALSVYGYVKITPIIEEYTGIHDTCGVHNLHGMPGVLAGLFGALMAGIASESLYNESLYEIYPALSSPTSQADTEFTQTGPGLGRTAGEQAGFQILALVTTMAIAVVTGLITGGILTLKGISSPLTKNNKFDDLIYWTLPNDIEKNTKITKLPENQAYDMTTVTK</sequence>
<dbReference type="Pfam" id="PF00909">
    <property type="entry name" value="Ammonium_transp"/>
    <property type="match status" value="1"/>
</dbReference>
<evidence type="ECO:0000256" key="4">
    <source>
        <dbReference type="ARBA" id="ARBA00022989"/>
    </source>
</evidence>
<keyword evidence="5 6" id="KW-0472">Membrane</keyword>
<evidence type="ECO:0000256" key="6">
    <source>
        <dbReference type="SAM" id="Phobius"/>
    </source>
</evidence>
<name>A0A9P0BDL1_BRAAE</name>
<feature type="transmembrane region" description="Helical" evidence="6">
    <location>
        <begin position="388"/>
        <end position="411"/>
    </location>
</feature>
<feature type="domain" description="Ammonium transporter AmtB-like" evidence="7">
    <location>
        <begin position="39"/>
        <end position="411"/>
    </location>
</feature>
<proteinExistence type="inferred from homology"/>
<dbReference type="InterPro" id="IPR029020">
    <property type="entry name" value="Ammonium/urea_transptr"/>
</dbReference>
<feature type="transmembrane region" description="Helical" evidence="6">
    <location>
        <begin position="103"/>
        <end position="121"/>
    </location>
</feature>
<protein>
    <recommendedName>
        <fullName evidence="7">Ammonium transporter AmtB-like domain-containing protein</fullName>
    </recommendedName>
</protein>
<feature type="transmembrane region" description="Helical" evidence="6">
    <location>
        <begin position="161"/>
        <end position="180"/>
    </location>
</feature>
<feature type="transmembrane region" description="Helical" evidence="6">
    <location>
        <begin position="12"/>
        <end position="30"/>
    </location>
</feature>
<evidence type="ECO:0000313" key="9">
    <source>
        <dbReference type="Proteomes" id="UP001154078"/>
    </source>
</evidence>
<dbReference type="PANTHER" id="PTHR11730:SF60">
    <property type="entry name" value="RH50, ISOFORM D"/>
    <property type="match status" value="1"/>
</dbReference>
<feature type="transmembrane region" description="Helical" evidence="6">
    <location>
        <begin position="72"/>
        <end position="91"/>
    </location>
</feature>
<evidence type="ECO:0000259" key="7">
    <source>
        <dbReference type="Pfam" id="PF00909"/>
    </source>
</evidence>
<comment type="similarity">
    <text evidence="2">Belongs to the ammonium transporter (TC 2.A.49) family. Rh subfamily.</text>
</comment>
<evidence type="ECO:0000313" key="8">
    <source>
        <dbReference type="EMBL" id="CAH0561176.1"/>
    </source>
</evidence>
<reference evidence="8" key="1">
    <citation type="submission" date="2021-12" db="EMBL/GenBank/DDBJ databases">
        <authorList>
            <person name="King R."/>
        </authorList>
    </citation>
    <scope>NUCLEOTIDE SEQUENCE</scope>
</reference>
<dbReference type="AlphaFoldDB" id="A0A9P0BDL1"/>
<dbReference type="Gene3D" id="1.10.3430.10">
    <property type="entry name" value="Ammonium transporter AmtB like domains"/>
    <property type="match status" value="1"/>
</dbReference>
<evidence type="ECO:0000256" key="2">
    <source>
        <dbReference type="ARBA" id="ARBA00011036"/>
    </source>
</evidence>
<feature type="transmembrane region" description="Helical" evidence="6">
    <location>
        <begin position="200"/>
        <end position="219"/>
    </location>
</feature>
<dbReference type="GO" id="GO:0005886">
    <property type="term" value="C:plasma membrane"/>
    <property type="evidence" value="ECO:0007669"/>
    <property type="project" value="InterPro"/>
</dbReference>
<dbReference type="GO" id="GO:0097272">
    <property type="term" value="P:ammonium homeostasis"/>
    <property type="evidence" value="ECO:0007669"/>
    <property type="project" value="TreeGrafter"/>
</dbReference>
<accession>A0A9P0BDL1</accession>
<dbReference type="OrthoDB" id="534912at2759"/>
<evidence type="ECO:0000256" key="5">
    <source>
        <dbReference type="ARBA" id="ARBA00023136"/>
    </source>
</evidence>
<dbReference type="PANTHER" id="PTHR11730">
    <property type="entry name" value="AMMONIUM TRANSPORTER"/>
    <property type="match status" value="1"/>
</dbReference>
<evidence type="ECO:0000256" key="3">
    <source>
        <dbReference type="ARBA" id="ARBA00022692"/>
    </source>
</evidence>
<organism evidence="8 9">
    <name type="scientific">Brassicogethes aeneus</name>
    <name type="common">Rape pollen beetle</name>
    <name type="synonym">Meligethes aeneus</name>
    <dbReference type="NCBI Taxonomy" id="1431903"/>
    <lineage>
        <taxon>Eukaryota</taxon>
        <taxon>Metazoa</taxon>
        <taxon>Ecdysozoa</taxon>
        <taxon>Arthropoda</taxon>
        <taxon>Hexapoda</taxon>
        <taxon>Insecta</taxon>
        <taxon>Pterygota</taxon>
        <taxon>Neoptera</taxon>
        <taxon>Endopterygota</taxon>
        <taxon>Coleoptera</taxon>
        <taxon>Polyphaga</taxon>
        <taxon>Cucujiformia</taxon>
        <taxon>Nitidulidae</taxon>
        <taxon>Meligethinae</taxon>
        <taxon>Brassicogethes</taxon>
    </lineage>
</organism>
<dbReference type="InterPro" id="IPR024041">
    <property type="entry name" value="NH4_transpt_AmtB-like_dom"/>
</dbReference>
<gene>
    <name evidence="8" type="ORF">MELIAE_LOCUS10778</name>
</gene>